<keyword evidence="2" id="KW-0964">Secreted</keyword>
<keyword evidence="4" id="KW-0325">Glycoprotein</keyword>
<gene>
    <name evidence="7" type="ORF">OFUS_LOCUS13995</name>
</gene>
<feature type="domain" description="WxxW" evidence="6">
    <location>
        <begin position="2"/>
        <end position="61"/>
    </location>
</feature>
<evidence type="ECO:0000313" key="7">
    <source>
        <dbReference type="EMBL" id="CAH1788469.1"/>
    </source>
</evidence>
<evidence type="ECO:0000256" key="2">
    <source>
        <dbReference type="ARBA" id="ARBA00022525"/>
    </source>
</evidence>
<keyword evidence="3" id="KW-0732">Signal</keyword>
<evidence type="ECO:0000256" key="4">
    <source>
        <dbReference type="ARBA" id="ARBA00023180"/>
    </source>
</evidence>
<dbReference type="AlphaFoldDB" id="A0A8S4P654"/>
<dbReference type="InterPro" id="IPR025155">
    <property type="entry name" value="WxxW_domain"/>
</dbReference>
<dbReference type="Pfam" id="PF13330">
    <property type="entry name" value="Mucin2_WxxW"/>
    <property type="match status" value="1"/>
</dbReference>
<feature type="non-terminal residue" evidence="7">
    <location>
        <position position="1"/>
    </location>
</feature>
<dbReference type="GO" id="GO:0005576">
    <property type="term" value="C:extracellular region"/>
    <property type="evidence" value="ECO:0007669"/>
    <property type="project" value="UniProtKB-SubCell"/>
</dbReference>
<name>A0A8S4P654_OWEFU</name>
<dbReference type="EMBL" id="CAIIXF020000007">
    <property type="protein sequence ID" value="CAH1788469.1"/>
    <property type="molecule type" value="Genomic_DNA"/>
</dbReference>
<feature type="region of interest" description="Disordered" evidence="5">
    <location>
        <begin position="205"/>
        <end position="248"/>
    </location>
</feature>
<reference evidence="7" key="1">
    <citation type="submission" date="2022-03" db="EMBL/GenBank/DDBJ databases">
        <authorList>
            <person name="Martin C."/>
        </authorList>
    </citation>
    <scope>NUCLEOTIDE SEQUENCE</scope>
</reference>
<evidence type="ECO:0000256" key="5">
    <source>
        <dbReference type="SAM" id="MobiDB-lite"/>
    </source>
</evidence>
<organism evidence="7 8">
    <name type="scientific">Owenia fusiformis</name>
    <name type="common">Polychaete worm</name>
    <dbReference type="NCBI Taxonomy" id="6347"/>
    <lineage>
        <taxon>Eukaryota</taxon>
        <taxon>Metazoa</taxon>
        <taxon>Spiralia</taxon>
        <taxon>Lophotrochozoa</taxon>
        <taxon>Annelida</taxon>
        <taxon>Polychaeta</taxon>
        <taxon>Sedentaria</taxon>
        <taxon>Canalipalpata</taxon>
        <taxon>Sabellida</taxon>
        <taxon>Oweniida</taxon>
        <taxon>Oweniidae</taxon>
        <taxon>Owenia</taxon>
    </lineage>
</organism>
<comment type="caution">
    <text evidence="7">The sequence shown here is derived from an EMBL/GenBank/DDBJ whole genome shotgun (WGS) entry which is preliminary data.</text>
</comment>
<dbReference type="OrthoDB" id="6137989at2759"/>
<evidence type="ECO:0000256" key="1">
    <source>
        <dbReference type="ARBA" id="ARBA00004613"/>
    </source>
</evidence>
<sequence length="248" mass="26220">SFCENSDITAIECRDVLTKTPHDQAGDKDVVCDMEYGGLMCINAIQEDGNVCNDYEVRVLCEPIGCKATTVVAPPSSTPRVSTSGPTTVVTTPSPFPTTTAPECFYNGAFYPPGTIEEGPCHKVVCTDDGEIISGEYYDRPGCGEKFSTTPETTVPPTTVPLGCFYNDQFYAPGTTIEESVCHIVICNENGFIIRGDYFNKPECEGITTPPHPPSTTGPTIPEGGSTPGVTGEPEVSTPGVTGEPGVS</sequence>
<keyword evidence="8" id="KW-1185">Reference proteome</keyword>
<evidence type="ECO:0000256" key="3">
    <source>
        <dbReference type="ARBA" id="ARBA00022729"/>
    </source>
</evidence>
<protein>
    <recommendedName>
        <fullName evidence="6">WxxW domain-containing protein</fullName>
    </recommendedName>
</protein>
<proteinExistence type="predicted"/>
<feature type="non-terminal residue" evidence="7">
    <location>
        <position position="248"/>
    </location>
</feature>
<comment type="subcellular location">
    <subcellularLocation>
        <location evidence="1">Secreted</location>
    </subcellularLocation>
</comment>
<evidence type="ECO:0000259" key="6">
    <source>
        <dbReference type="Pfam" id="PF13330"/>
    </source>
</evidence>
<evidence type="ECO:0000313" key="8">
    <source>
        <dbReference type="Proteomes" id="UP000749559"/>
    </source>
</evidence>
<accession>A0A8S4P654</accession>
<dbReference type="Proteomes" id="UP000749559">
    <property type="component" value="Unassembled WGS sequence"/>
</dbReference>